<evidence type="ECO:0000256" key="4">
    <source>
        <dbReference type="SAM" id="Coils"/>
    </source>
</evidence>
<keyword evidence="4" id="KW-0175">Coiled coil</keyword>
<dbReference type="CDD" id="cd16917">
    <property type="entry name" value="HATPase_UhpB-NarQ-NarX-like"/>
    <property type="match status" value="1"/>
</dbReference>
<keyword evidence="1" id="KW-0808">Transferase</keyword>
<evidence type="ECO:0000256" key="1">
    <source>
        <dbReference type="ARBA" id="ARBA00022679"/>
    </source>
</evidence>
<sequence length="419" mass="44720">MASHAGMTSTSVAPVDGSVPRRPGTRLTVTLPLLAVSCGAAVWLILAGVPVSPRNALPWIALLTLALGALRVFCAIHAGNELHRRGCFFVNLGLAAGAILLSPTFGLYLFISFHEASLFTSRLWRVVGIVATALVVAVAQTGGPRSEIFTFPIYVAFATITLVVALIMAGLDAERERLMRRLEQANSDLRVEQERNVELTDQLIEQAREAGVADERKRVSREIHDTVAQDLVAIIAQLDAVADETDDAERDRRLALVDATARDALGEARRAVSALASPRLDASDLPLALDDLFGEWRAANELEGVFSVTGDPVTTPHDEHLVRMAQEALANVAKHAHARTVRLHLDYAADGVSLQVTDDGCGFDARQLDSPRPASGYGLPGLRDRLAAVGGRLDIDSEKGWGTSVTASVPRGATEGAPS</sequence>
<dbReference type="Pfam" id="PF07730">
    <property type="entry name" value="HisKA_3"/>
    <property type="match status" value="1"/>
</dbReference>
<dbReference type="InterPro" id="IPR003594">
    <property type="entry name" value="HATPase_dom"/>
</dbReference>
<feature type="region of interest" description="Disordered" evidence="5">
    <location>
        <begin position="396"/>
        <end position="419"/>
    </location>
</feature>
<dbReference type="SUPFAM" id="SSF55874">
    <property type="entry name" value="ATPase domain of HSP90 chaperone/DNA topoisomerase II/histidine kinase"/>
    <property type="match status" value="1"/>
</dbReference>
<dbReference type="PANTHER" id="PTHR24421:SF62">
    <property type="entry name" value="SENSORY TRANSDUCTION HISTIDINE KINASE"/>
    <property type="match status" value="1"/>
</dbReference>
<dbReference type="GO" id="GO:0046983">
    <property type="term" value="F:protein dimerization activity"/>
    <property type="evidence" value="ECO:0007669"/>
    <property type="project" value="InterPro"/>
</dbReference>
<dbReference type="RefSeq" id="WP_170209888.1">
    <property type="nucleotide sequence ID" value="NZ_BAAAMD010000003.1"/>
</dbReference>
<keyword evidence="2 8" id="KW-0418">Kinase</keyword>
<feature type="domain" description="Histidine kinase" evidence="7">
    <location>
        <begin position="321"/>
        <end position="413"/>
    </location>
</feature>
<dbReference type="InterPro" id="IPR036890">
    <property type="entry name" value="HATPase_C_sf"/>
</dbReference>
<feature type="coiled-coil region" evidence="4">
    <location>
        <begin position="168"/>
        <end position="210"/>
    </location>
</feature>
<dbReference type="InterPro" id="IPR005467">
    <property type="entry name" value="His_kinase_dom"/>
</dbReference>
<dbReference type="GO" id="GO:0016020">
    <property type="term" value="C:membrane"/>
    <property type="evidence" value="ECO:0007669"/>
    <property type="project" value="InterPro"/>
</dbReference>
<keyword evidence="6" id="KW-0472">Membrane</keyword>
<dbReference type="PANTHER" id="PTHR24421">
    <property type="entry name" value="NITRATE/NITRITE SENSOR PROTEIN NARX-RELATED"/>
    <property type="match status" value="1"/>
</dbReference>
<protein>
    <submittedName>
        <fullName evidence="8">Signal transduction histidine kinase</fullName>
    </submittedName>
</protein>
<dbReference type="InterPro" id="IPR011712">
    <property type="entry name" value="Sig_transdc_His_kin_sub3_dim/P"/>
</dbReference>
<dbReference type="Gene3D" id="1.20.5.1930">
    <property type="match status" value="1"/>
</dbReference>
<keyword evidence="3" id="KW-0902">Two-component regulatory system</keyword>
<keyword evidence="6" id="KW-1133">Transmembrane helix</keyword>
<evidence type="ECO:0000256" key="3">
    <source>
        <dbReference type="ARBA" id="ARBA00023012"/>
    </source>
</evidence>
<organism evidence="8 9">
    <name type="scientific">Propioniferax innocua</name>
    <dbReference type="NCBI Taxonomy" id="1753"/>
    <lineage>
        <taxon>Bacteria</taxon>
        <taxon>Bacillati</taxon>
        <taxon>Actinomycetota</taxon>
        <taxon>Actinomycetes</taxon>
        <taxon>Propionibacteriales</taxon>
        <taxon>Propionibacteriaceae</taxon>
        <taxon>Propioniferax</taxon>
    </lineage>
</organism>
<keyword evidence="6" id="KW-0812">Transmembrane</keyword>
<dbReference type="SMART" id="SM00387">
    <property type="entry name" value="HATPase_c"/>
    <property type="match status" value="1"/>
</dbReference>
<feature type="transmembrane region" description="Helical" evidence="6">
    <location>
        <begin position="123"/>
        <end position="142"/>
    </location>
</feature>
<feature type="transmembrane region" description="Helical" evidence="6">
    <location>
        <begin position="29"/>
        <end position="49"/>
    </location>
</feature>
<dbReference type="Pfam" id="PF02518">
    <property type="entry name" value="HATPase_c"/>
    <property type="match status" value="1"/>
</dbReference>
<dbReference type="Proteomes" id="UP000316196">
    <property type="component" value="Unassembled WGS sequence"/>
</dbReference>
<evidence type="ECO:0000256" key="5">
    <source>
        <dbReference type="SAM" id="MobiDB-lite"/>
    </source>
</evidence>
<accession>A0A542ZPQ5</accession>
<dbReference type="PIRSF" id="PIRSF037434">
    <property type="entry name" value="STHK_ChrS"/>
    <property type="match status" value="1"/>
</dbReference>
<name>A0A542ZPQ5_9ACTN</name>
<keyword evidence="9" id="KW-1185">Reference proteome</keyword>
<proteinExistence type="predicted"/>
<evidence type="ECO:0000313" key="8">
    <source>
        <dbReference type="EMBL" id="TQL62338.1"/>
    </source>
</evidence>
<dbReference type="PROSITE" id="PS50109">
    <property type="entry name" value="HIS_KIN"/>
    <property type="match status" value="1"/>
</dbReference>
<dbReference type="AlphaFoldDB" id="A0A542ZPQ5"/>
<dbReference type="Gene3D" id="3.30.565.10">
    <property type="entry name" value="Histidine kinase-like ATPase, C-terminal domain"/>
    <property type="match status" value="1"/>
</dbReference>
<reference evidence="8 9" key="1">
    <citation type="submission" date="2019-06" db="EMBL/GenBank/DDBJ databases">
        <title>Sequencing the genomes of 1000 actinobacteria strains.</title>
        <authorList>
            <person name="Klenk H.-P."/>
        </authorList>
    </citation>
    <scope>NUCLEOTIDE SEQUENCE [LARGE SCALE GENOMIC DNA]</scope>
    <source>
        <strain evidence="8 9">DSM 8251</strain>
    </source>
</reference>
<evidence type="ECO:0000313" key="9">
    <source>
        <dbReference type="Proteomes" id="UP000316196"/>
    </source>
</evidence>
<dbReference type="InterPro" id="IPR017205">
    <property type="entry name" value="Sig_transdc_His_kinase_ChrS"/>
</dbReference>
<feature type="transmembrane region" description="Helical" evidence="6">
    <location>
        <begin position="56"/>
        <end position="78"/>
    </location>
</feature>
<evidence type="ECO:0000259" key="7">
    <source>
        <dbReference type="PROSITE" id="PS50109"/>
    </source>
</evidence>
<feature type="transmembrane region" description="Helical" evidence="6">
    <location>
        <begin position="148"/>
        <end position="171"/>
    </location>
</feature>
<dbReference type="EMBL" id="VFOR01000001">
    <property type="protein sequence ID" value="TQL62338.1"/>
    <property type="molecule type" value="Genomic_DNA"/>
</dbReference>
<dbReference type="InterPro" id="IPR050482">
    <property type="entry name" value="Sensor_HK_TwoCompSys"/>
</dbReference>
<comment type="caution">
    <text evidence="8">The sequence shown here is derived from an EMBL/GenBank/DDBJ whole genome shotgun (WGS) entry which is preliminary data.</text>
</comment>
<gene>
    <name evidence="8" type="ORF">FB460_0110</name>
</gene>
<dbReference type="GO" id="GO:0000155">
    <property type="term" value="F:phosphorelay sensor kinase activity"/>
    <property type="evidence" value="ECO:0007669"/>
    <property type="project" value="InterPro"/>
</dbReference>
<evidence type="ECO:0000256" key="6">
    <source>
        <dbReference type="SAM" id="Phobius"/>
    </source>
</evidence>
<evidence type="ECO:0000256" key="2">
    <source>
        <dbReference type="ARBA" id="ARBA00022777"/>
    </source>
</evidence>
<feature type="transmembrane region" description="Helical" evidence="6">
    <location>
        <begin position="90"/>
        <end position="111"/>
    </location>
</feature>